<accession>A0A9Q0S4D3</accession>
<organism evidence="2 3">
    <name type="scientific">Pseudolycoriella hygida</name>
    <dbReference type="NCBI Taxonomy" id="35572"/>
    <lineage>
        <taxon>Eukaryota</taxon>
        <taxon>Metazoa</taxon>
        <taxon>Ecdysozoa</taxon>
        <taxon>Arthropoda</taxon>
        <taxon>Hexapoda</taxon>
        <taxon>Insecta</taxon>
        <taxon>Pterygota</taxon>
        <taxon>Neoptera</taxon>
        <taxon>Endopterygota</taxon>
        <taxon>Diptera</taxon>
        <taxon>Nematocera</taxon>
        <taxon>Sciaroidea</taxon>
        <taxon>Sciaridae</taxon>
        <taxon>Pseudolycoriella</taxon>
    </lineage>
</organism>
<proteinExistence type="predicted"/>
<evidence type="ECO:0000256" key="1">
    <source>
        <dbReference type="SAM" id="MobiDB-lite"/>
    </source>
</evidence>
<dbReference type="AlphaFoldDB" id="A0A9Q0S4D3"/>
<evidence type="ECO:0000313" key="3">
    <source>
        <dbReference type="Proteomes" id="UP001151699"/>
    </source>
</evidence>
<gene>
    <name evidence="2" type="ORF">Bhyg_09398</name>
</gene>
<keyword evidence="3" id="KW-1185">Reference proteome</keyword>
<reference evidence="2" key="1">
    <citation type="submission" date="2022-07" db="EMBL/GenBank/DDBJ databases">
        <authorList>
            <person name="Trinca V."/>
            <person name="Uliana J.V.C."/>
            <person name="Torres T.T."/>
            <person name="Ward R.J."/>
            <person name="Monesi N."/>
        </authorList>
    </citation>
    <scope>NUCLEOTIDE SEQUENCE</scope>
    <source>
        <strain evidence="2">HSMRA1968</strain>
        <tissue evidence="2">Whole embryos</tissue>
    </source>
</reference>
<feature type="region of interest" description="Disordered" evidence="1">
    <location>
        <begin position="1"/>
        <end position="20"/>
    </location>
</feature>
<dbReference type="Proteomes" id="UP001151699">
    <property type="component" value="Chromosome B"/>
</dbReference>
<evidence type="ECO:0000313" key="2">
    <source>
        <dbReference type="EMBL" id="KAJ6644429.1"/>
    </source>
</evidence>
<dbReference type="EMBL" id="WJQU01000002">
    <property type="protein sequence ID" value="KAJ6644429.1"/>
    <property type="molecule type" value="Genomic_DNA"/>
</dbReference>
<protein>
    <submittedName>
        <fullName evidence="2">Uncharacterized protein</fullName>
    </submittedName>
</protein>
<sequence length="41" mass="4740">MNPKRQRELRKKKKSSSNKKLLAGVVQNMNVQTEIKLLNST</sequence>
<name>A0A9Q0S4D3_9DIPT</name>
<comment type="caution">
    <text evidence="2">The sequence shown here is derived from an EMBL/GenBank/DDBJ whole genome shotgun (WGS) entry which is preliminary data.</text>
</comment>
<feature type="compositionally biased region" description="Basic residues" evidence="1">
    <location>
        <begin position="7"/>
        <end position="17"/>
    </location>
</feature>